<name>A0A916Y2A9_9FLAO</name>
<organism evidence="2 3">
    <name type="scientific">Flavobacterium orientale</name>
    <dbReference type="NCBI Taxonomy" id="1756020"/>
    <lineage>
        <taxon>Bacteria</taxon>
        <taxon>Pseudomonadati</taxon>
        <taxon>Bacteroidota</taxon>
        <taxon>Flavobacteriia</taxon>
        <taxon>Flavobacteriales</taxon>
        <taxon>Flavobacteriaceae</taxon>
        <taxon>Flavobacterium</taxon>
    </lineage>
</organism>
<reference evidence="2" key="2">
    <citation type="submission" date="2020-09" db="EMBL/GenBank/DDBJ databases">
        <authorList>
            <person name="Sun Q."/>
            <person name="Zhou Y."/>
        </authorList>
    </citation>
    <scope>NUCLEOTIDE SEQUENCE</scope>
    <source>
        <strain evidence="2">CGMCC 1.12506</strain>
    </source>
</reference>
<evidence type="ECO:0000256" key="1">
    <source>
        <dbReference type="SAM" id="Phobius"/>
    </source>
</evidence>
<dbReference type="EMBL" id="BMFG01000006">
    <property type="protein sequence ID" value="GGD27488.1"/>
    <property type="molecule type" value="Genomic_DNA"/>
</dbReference>
<reference evidence="2" key="1">
    <citation type="journal article" date="2014" name="Int. J. Syst. Evol. Microbiol.">
        <title>Complete genome sequence of Corynebacterium casei LMG S-19264T (=DSM 44701T), isolated from a smear-ripened cheese.</title>
        <authorList>
            <consortium name="US DOE Joint Genome Institute (JGI-PGF)"/>
            <person name="Walter F."/>
            <person name="Albersmeier A."/>
            <person name="Kalinowski J."/>
            <person name="Ruckert C."/>
        </authorList>
    </citation>
    <scope>NUCLEOTIDE SEQUENCE</scope>
    <source>
        <strain evidence="2">CGMCC 1.12506</strain>
    </source>
</reference>
<evidence type="ECO:0000313" key="3">
    <source>
        <dbReference type="Proteomes" id="UP000625735"/>
    </source>
</evidence>
<protein>
    <recommendedName>
        <fullName evidence="4">Hydrolase</fullName>
    </recommendedName>
</protein>
<dbReference type="AlphaFoldDB" id="A0A916Y2A9"/>
<gene>
    <name evidence="2" type="ORF">GCM10011343_17110</name>
</gene>
<comment type="caution">
    <text evidence="2">The sequence shown here is derived from an EMBL/GenBank/DDBJ whole genome shotgun (WGS) entry which is preliminary data.</text>
</comment>
<accession>A0A916Y2A9</accession>
<evidence type="ECO:0008006" key="4">
    <source>
        <dbReference type="Google" id="ProtNLM"/>
    </source>
</evidence>
<evidence type="ECO:0000313" key="2">
    <source>
        <dbReference type="EMBL" id="GGD27488.1"/>
    </source>
</evidence>
<dbReference type="Proteomes" id="UP000625735">
    <property type="component" value="Unassembled WGS sequence"/>
</dbReference>
<keyword evidence="1" id="KW-0472">Membrane</keyword>
<keyword evidence="1" id="KW-1133">Transmembrane helix</keyword>
<sequence length="161" mass="19251">MKKSLSLYLLIVSVLFTLFTYMYYSKQVKFEKERLETYKIKAKDSIFQLKTQVMEANYFSLEYNESAQNYLENYDVNKLIPIITESLLNYNDSKEGNEFTGQDKIGEQKFIINKIKVLNHRWIIAEYSDGTYWGEVLLQYFIEEDDSITFKILQTFIYPKN</sequence>
<dbReference type="RefSeq" id="WP_188362149.1">
    <property type="nucleotide sequence ID" value="NZ_BMFG01000006.1"/>
</dbReference>
<keyword evidence="3" id="KW-1185">Reference proteome</keyword>
<keyword evidence="1" id="KW-0812">Transmembrane</keyword>
<proteinExistence type="predicted"/>
<feature type="transmembrane region" description="Helical" evidence="1">
    <location>
        <begin position="6"/>
        <end position="24"/>
    </location>
</feature>